<dbReference type="Pfam" id="PF12833">
    <property type="entry name" value="HTH_18"/>
    <property type="match status" value="1"/>
</dbReference>
<dbReference type="GO" id="GO:0003700">
    <property type="term" value="F:DNA-binding transcription factor activity"/>
    <property type="evidence" value="ECO:0007669"/>
    <property type="project" value="InterPro"/>
</dbReference>
<evidence type="ECO:0000256" key="3">
    <source>
        <dbReference type="ARBA" id="ARBA00023163"/>
    </source>
</evidence>
<dbReference type="Proteomes" id="UP000199515">
    <property type="component" value="Unassembled WGS sequence"/>
</dbReference>
<dbReference type="OrthoDB" id="5464689at2"/>
<dbReference type="InterPro" id="IPR009057">
    <property type="entry name" value="Homeodomain-like_sf"/>
</dbReference>
<proteinExistence type="predicted"/>
<keyword evidence="3" id="KW-0804">Transcription</keyword>
<dbReference type="AlphaFoldDB" id="A0A1H3N623"/>
<dbReference type="PROSITE" id="PS01124">
    <property type="entry name" value="HTH_ARAC_FAMILY_2"/>
    <property type="match status" value="1"/>
</dbReference>
<reference evidence="5 6" key="1">
    <citation type="submission" date="2016-10" db="EMBL/GenBank/DDBJ databases">
        <authorList>
            <person name="de Groot N.N."/>
        </authorList>
    </citation>
    <scope>NUCLEOTIDE SEQUENCE [LARGE SCALE GENOMIC DNA]</scope>
    <source>
        <strain evidence="5 6">CPCC 202699</strain>
    </source>
</reference>
<dbReference type="InterPro" id="IPR050204">
    <property type="entry name" value="AraC_XylS_family_regulators"/>
</dbReference>
<keyword evidence="1" id="KW-0805">Transcription regulation</keyword>
<gene>
    <name evidence="5" type="ORF">SAMN05421504_107144</name>
</gene>
<evidence type="ECO:0000313" key="6">
    <source>
        <dbReference type="Proteomes" id="UP000199515"/>
    </source>
</evidence>
<dbReference type="SMART" id="SM00342">
    <property type="entry name" value="HTH_ARAC"/>
    <property type="match status" value="1"/>
</dbReference>
<name>A0A1H3N623_9PSEU</name>
<evidence type="ECO:0000259" key="4">
    <source>
        <dbReference type="PROSITE" id="PS01124"/>
    </source>
</evidence>
<protein>
    <submittedName>
        <fullName evidence="5">AraC-binding-like domain-containing protein</fullName>
    </submittedName>
</protein>
<dbReference type="PANTHER" id="PTHR46796:SF12">
    <property type="entry name" value="HTH-TYPE DNA-BINDING TRANSCRIPTIONAL ACTIVATOR EUTR"/>
    <property type="match status" value="1"/>
</dbReference>
<dbReference type="STRING" id="589385.SAMN05421504_107144"/>
<accession>A0A1H3N623</accession>
<dbReference type="EMBL" id="FNON01000007">
    <property type="protein sequence ID" value="SDY84183.1"/>
    <property type="molecule type" value="Genomic_DNA"/>
</dbReference>
<keyword evidence="6" id="KW-1185">Reference proteome</keyword>
<evidence type="ECO:0000256" key="2">
    <source>
        <dbReference type="ARBA" id="ARBA00023125"/>
    </source>
</evidence>
<dbReference type="SUPFAM" id="SSF46689">
    <property type="entry name" value="Homeodomain-like"/>
    <property type="match status" value="1"/>
</dbReference>
<organism evidence="5 6">
    <name type="scientific">Amycolatopsis xylanica</name>
    <dbReference type="NCBI Taxonomy" id="589385"/>
    <lineage>
        <taxon>Bacteria</taxon>
        <taxon>Bacillati</taxon>
        <taxon>Actinomycetota</taxon>
        <taxon>Actinomycetes</taxon>
        <taxon>Pseudonocardiales</taxon>
        <taxon>Pseudonocardiaceae</taxon>
        <taxon>Amycolatopsis</taxon>
    </lineage>
</organism>
<dbReference type="InterPro" id="IPR035418">
    <property type="entry name" value="AraC-bd_2"/>
</dbReference>
<dbReference type="Pfam" id="PF14525">
    <property type="entry name" value="AraC_binding_2"/>
    <property type="match status" value="1"/>
</dbReference>
<dbReference type="InterPro" id="IPR018060">
    <property type="entry name" value="HTH_AraC"/>
</dbReference>
<evidence type="ECO:0000313" key="5">
    <source>
        <dbReference type="EMBL" id="SDY84183.1"/>
    </source>
</evidence>
<dbReference type="PANTHER" id="PTHR46796">
    <property type="entry name" value="HTH-TYPE TRANSCRIPTIONAL ACTIVATOR RHAS-RELATED"/>
    <property type="match status" value="1"/>
</dbReference>
<feature type="domain" description="HTH araC/xylS-type" evidence="4">
    <location>
        <begin position="219"/>
        <end position="322"/>
    </location>
</feature>
<evidence type="ECO:0000256" key="1">
    <source>
        <dbReference type="ARBA" id="ARBA00023015"/>
    </source>
</evidence>
<dbReference type="RefSeq" id="WP_091294514.1">
    <property type="nucleotide sequence ID" value="NZ_FNON01000007.1"/>
</dbReference>
<keyword evidence="2" id="KW-0238">DNA-binding</keyword>
<dbReference type="GO" id="GO:0043565">
    <property type="term" value="F:sequence-specific DNA binding"/>
    <property type="evidence" value="ECO:0007669"/>
    <property type="project" value="InterPro"/>
</dbReference>
<dbReference type="Gene3D" id="1.10.10.60">
    <property type="entry name" value="Homeodomain-like"/>
    <property type="match status" value="1"/>
</dbReference>
<sequence length="342" mass="37956">MAAEVDQIVLDAADSYGDFITENFGTRTLSFSSGPGQFKFGLLSGPAAPFDLIEVFSEPQFDISGKMVGEQDFYRIQLTLRGDGITLRDGHETRTLDHITDFRQKTFRSVRFEPNSLAYVLQVPRVQIERTVGKYLGRDVPSPILFETDLRADNPPVTAWTGLIKTYAETWRSGLFTASPLAASHFQQLVLHGLVTAQPHSLSPLLTAQPATLMTEAVKRAARFCEDHAHEPISVTDLAIAARTSVRALQKGFRAQFGLSPLGYLRRVRLARVHEDLVAIRQGRATGSVTEVALRWGFVHLSRFAQFYREAYREAPSATVGLSGKRHRGAARIGYPPADRAR</sequence>